<reference evidence="2 3" key="1">
    <citation type="submission" date="2016-10" db="EMBL/GenBank/DDBJ databases">
        <authorList>
            <person name="de Groot N.N."/>
        </authorList>
    </citation>
    <scope>NUCLEOTIDE SEQUENCE [LARGE SCALE GENOMIC DNA]</scope>
    <source>
        <strain evidence="2 3">JCM 21544</strain>
    </source>
</reference>
<dbReference type="Proteomes" id="UP000198706">
    <property type="component" value="Unassembled WGS sequence"/>
</dbReference>
<evidence type="ECO:0000313" key="3">
    <source>
        <dbReference type="Proteomes" id="UP000198706"/>
    </source>
</evidence>
<dbReference type="InterPro" id="IPR050266">
    <property type="entry name" value="AB_hydrolase_sf"/>
</dbReference>
<evidence type="ECO:0000313" key="2">
    <source>
        <dbReference type="EMBL" id="SDL62799.1"/>
    </source>
</evidence>
<evidence type="ECO:0000259" key="1">
    <source>
        <dbReference type="Pfam" id="PF12697"/>
    </source>
</evidence>
<dbReference type="SUPFAM" id="SSF53474">
    <property type="entry name" value="alpha/beta-Hydrolases"/>
    <property type="match status" value="1"/>
</dbReference>
<keyword evidence="3" id="KW-1185">Reference proteome</keyword>
<dbReference type="STRING" id="137658.SAMN05216186_12555"/>
<dbReference type="RefSeq" id="WP_084339228.1">
    <property type="nucleotide sequence ID" value="NZ_FNFD01000025.1"/>
</dbReference>
<dbReference type="PANTHER" id="PTHR43798">
    <property type="entry name" value="MONOACYLGLYCEROL LIPASE"/>
    <property type="match status" value="1"/>
</dbReference>
<protein>
    <submittedName>
        <fullName evidence="2">Pimeloyl-ACP methyl ester carboxylesterase</fullName>
    </submittedName>
</protein>
<dbReference type="EMBL" id="FNFD01000025">
    <property type="protein sequence ID" value="SDL62799.1"/>
    <property type="molecule type" value="Genomic_DNA"/>
</dbReference>
<gene>
    <name evidence="2" type="ORF">SAMN05216186_12555</name>
</gene>
<name>A0A1G9LLC0_9PSED</name>
<dbReference type="InterPro" id="IPR029058">
    <property type="entry name" value="AB_hydrolase_fold"/>
</dbReference>
<proteinExistence type="predicted"/>
<dbReference type="Pfam" id="PF12697">
    <property type="entry name" value="Abhydrolase_6"/>
    <property type="match status" value="1"/>
</dbReference>
<sequence>MDFIELSGGRFGYICTGQGTPVLLLHGLGSSLLDWQPQIDHLSRSFRVYALDLRGHGRSEPLRARLRLADLAEDVAEFIRAKEIEPCFVVGISMGGMIGFQLLASHPDIARGFVAINSTPSFPLDSFALRCRLALRLLLIRLLGLRALGWLLARKLFPHAGQAALRAQTAARIAGNDRTSYLHALRAIPGWSAWPALENVATPMLIVSGDRDYTPLAYKRDYVRKLRNARLVVIEDSGHATPLDQPTQLNAVLERFLADPDAALAG</sequence>
<dbReference type="AlphaFoldDB" id="A0A1G9LLC0"/>
<organism evidence="2 3">
    <name type="scientific">Pseudomonas indica</name>
    <dbReference type="NCBI Taxonomy" id="137658"/>
    <lineage>
        <taxon>Bacteria</taxon>
        <taxon>Pseudomonadati</taxon>
        <taxon>Pseudomonadota</taxon>
        <taxon>Gammaproteobacteria</taxon>
        <taxon>Pseudomonadales</taxon>
        <taxon>Pseudomonadaceae</taxon>
        <taxon>Pseudomonas</taxon>
    </lineage>
</organism>
<accession>A0A1G9LLC0</accession>
<feature type="domain" description="AB hydrolase-1" evidence="1">
    <location>
        <begin position="22"/>
        <end position="251"/>
    </location>
</feature>
<dbReference type="Gene3D" id="3.40.50.1820">
    <property type="entry name" value="alpha/beta hydrolase"/>
    <property type="match status" value="1"/>
</dbReference>
<dbReference type="InterPro" id="IPR000073">
    <property type="entry name" value="AB_hydrolase_1"/>
</dbReference>